<reference evidence="1 2" key="1">
    <citation type="submission" date="2016-09" db="EMBL/GenBank/DDBJ databases">
        <authorList>
            <person name="Capua I."/>
            <person name="De Benedictis P."/>
            <person name="Joannis T."/>
            <person name="Lombin L.H."/>
            <person name="Cattoli G."/>
        </authorList>
    </citation>
    <scope>NUCLEOTIDE SEQUENCE [LARGE SCALE GENOMIC DNA]</scope>
    <source>
        <strain evidence="1 2">IMI 309357</strain>
    </source>
</reference>
<comment type="caution">
    <text evidence="1">The sequence shown here is derived from an EMBL/GenBank/DDBJ whole genome shotgun (WGS) entry which is preliminary data.</text>
</comment>
<proteinExistence type="predicted"/>
<dbReference type="EMBL" id="MJBS01000029">
    <property type="protein sequence ID" value="OHF00212.1"/>
    <property type="molecule type" value="Genomic_DNA"/>
</dbReference>
<gene>
    <name evidence="1" type="ORF">CORC01_04401</name>
</gene>
<protein>
    <submittedName>
        <fullName evidence="1">Uncharacterized protein</fullName>
    </submittedName>
</protein>
<organism evidence="1 2">
    <name type="scientific">Colletotrichum orchidophilum</name>
    <dbReference type="NCBI Taxonomy" id="1209926"/>
    <lineage>
        <taxon>Eukaryota</taxon>
        <taxon>Fungi</taxon>
        <taxon>Dikarya</taxon>
        <taxon>Ascomycota</taxon>
        <taxon>Pezizomycotina</taxon>
        <taxon>Sordariomycetes</taxon>
        <taxon>Hypocreomycetidae</taxon>
        <taxon>Glomerellales</taxon>
        <taxon>Glomerellaceae</taxon>
        <taxon>Colletotrichum</taxon>
    </lineage>
</organism>
<accession>A0A1G4BFJ7</accession>
<dbReference type="RefSeq" id="XP_022477356.1">
    <property type="nucleotide sequence ID" value="XM_022616048.1"/>
</dbReference>
<keyword evidence="2" id="KW-1185">Reference proteome</keyword>
<feature type="non-terminal residue" evidence="1">
    <location>
        <position position="1"/>
    </location>
</feature>
<dbReference type="GeneID" id="34557558"/>
<name>A0A1G4BFJ7_9PEZI</name>
<sequence>FLSVVFADEVTCCASGDDPAIGLGDFEWAIAYRANELGIPADFKPTYTWTTSINDDGHSRPAIVLHAPFYKSLISYFSWSLQRTINMPVSWMIPSRSVCFSFEIFLLTYLYRLCAS</sequence>
<evidence type="ECO:0000313" key="1">
    <source>
        <dbReference type="EMBL" id="OHF00212.1"/>
    </source>
</evidence>
<evidence type="ECO:0000313" key="2">
    <source>
        <dbReference type="Proteomes" id="UP000176998"/>
    </source>
</evidence>
<dbReference type="AlphaFoldDB" id="A0A1G4BFJ7"/>
<dbReference type="Proteomes" id="UP000176998">
    <property type="component" value="Unassembled WGS sequence"/>
</dbReference>